<keyword evidence="3" id="KW-1185">Reference proteome</keyword>
<dbReference type="InterPro" id="IPR024617">
    <property type="entry name" value="DUF3870"/>
</dbReference>
<gene>
    <name evidence="2" type="ORF">GCM10022224_075590</name>
</gene>
<evidence type="ECO:0000313" key="3">
    <source>
        <dbReference type="Proteomes" id="UP001500902"/>
    </source>
</evidence>
<evidence type="ECO:0000259" key="1">
    <source>
        <dbReference type="Pfam" id="PF12986"/>
    </source>
</evidence>
<organism evidence="2 3">
    <name type="scientific">Nonomuraea antimicrobica</name>
    <dbReference type="NCBI Taxonomy" id="561173"/>
    <lineage>
        <taxon>Bacteria</taxon>
        <taxon>Bacillati</taxon>
        <taxon>Actinomycetota</taxon>
        <taxon>Actinomycetes</taxon>
        <taxon>Streptosporangiales</taxon>
        <taxon>Streptosporangiaceae</taxon>
        <taxon>Nonomuraea</taxon>
    </lineage>
</organism>
<feature type="domain" description="DUF3870" evidence="1">
    <location>
        <begin position="22"/>
        <end position="114"/>
    </location>
</feature>
<name>A0ABP7CZA7_9ACTN</name>
<dbReference type="EMBL" id="BAAAZP010000152">
    <property type="protein sequence ID" value="GAA3698474.1"/>
    <property type="molecule type" value="Genomic_DNA"/>
</dbReference>
<reference evidence="3" key="1">
    <citation type="journal article" date="2019" name="Int. J. Syst. Evol. Microbiol.">
        <title>The Global Catalogue of Microorganisms (GCM) 10K type strain sequencing project: providing services to taxonomists for standard genome sequencing and annotation.</title>
        <authorList>
            <consortium name="The Broad Institute Genomics Platform"/>
            <consortium name="The Broad Institute Genome Sequencing Center for Infectious Disease"/>
            <person name="Wu L."/>
            <person name="Ma J."/>
        </authorList>
    </citation>
    <scope>NUCLEOTIDE SEQUENCE [LARGE SCALE GENOMIC DNA]</scope>
    <source>
        <strain evidence="3">JCM 16904</strain>
    </source>
</reference>
<dbReference type="Pfam" id="PF12986">
    <property type="entry name" value="DUF3870"/>
    <property type="match status" value="1"/>
</dbReference>
<comment type="caution">
    <text evidence="2">The sequence shown here is derived from an EMBL/GenBank/DDBJ whole genome shotgun (WGS) entry which is preliminary data.</text>
</comment>
<protein>
    <recommendedName>
        <fullName evidence="1">DUF3870 domain-containing protein</fullName>
    </recommendedName>
</protein>
<dbReference type="Proteomes" id="UP001500902">
    <property type="component" value="Unassembled WGS sequence"/>
</dbReference>
<sequence>MTTSQLTEWWHTTPMGARASLIVVGYAKVPRTSAVHGASEFLTVSLRIDRETGAIIEVDSTAVAGMVRDWVSELLVGVDFADDIGPVLAEIDAHYLSNAAGSLKQAISDAWRRYAAYRSS</sequence>
<proteinExistence type="predicted"/>
<accession>A0ABP7CZA7</accession>
<evidence type="ECO:0000313" key="2">
    <source>
        <dbReference type="EMBL" id="GAA3698474.1"/>
    </source>
</evidence>